<dbReference type="CDD" id="cd02440">
    <property type="entry name" value="AdoMet_MTases"/>
    <property type="match status" value="1"/>
</dbReference>
<feature type="binding site" evidence="4">
    <location>
        <position position="459"/>
    </location>
    <ligand>
        <name>substrate</name>
    </ligand>
</feature>
<keyword evidence="2" id="KW-0456">Lyase</keyword>
<sequence length="605" mass="68177">MTLAAEQEYPLERNTSGSSRLYFQHYLWQRLLEHLLHPQIPIKEDIKIADIACGTGIWLLDLAKELANSNIRAQLDGFDISSAQYPPFGLLPSNVKLDILDIFEPVPQVLWEQYDVIHIGLLCMVICDGDPRSVLDNLLKLLKPGGYIQWKEVDFSEIYCTASSPDIPTDDLQRMRRWIYEVPLKKFPDFKWIRQLSSIFGERGMTILENQILNPEAEIAYAWTLMHMDGMKELVRVGASESREGMKLHQRAAEEVRSGACLSMMLMNVVGRKAGGDECNEKSPAALQRFWDLYIPKLPAITPQPVKAPQTSTSPLCLSSVPLISPASKPKSVLYLAYGSNLSAETFKGKRGIKPLSAVNVHVPEIDLTFDLAGIPYAEPFYEVTLDDYRTIIATEGGGASYKDELVQCFVLPDDSKTVDPNSSGEPFLAHTLLCPFNNGDTNRITRPDPDYAQPSSRYLKSITDGAVEHNLPEEYIEYLHGIRAYTVTTTRQKIARIFLMMVLLPIVLVLFGLGKLLADDIGKIPDWLTHITRTLLRYVWTAYDRVLKNVFGDGERTMEGTGAELGKSALDRWDEKISRSVSYETRAGSILVFFRCSKEHYTDI</sequence>
<dbReference type="AlphaFoldDB" id="A0A395J3F1"/>
<dbReference type="Gene3D" id="3.10.490.10">
    <property type="entry name" value="Gamma-glutamyl cyclotransferase-like"/>
    <property type="match status" value="1"/>
</dbReference>
<dbReference type="InterPro" id="IPR017939">
    <property type="entry name" value="G-Glutamylcylcotransferase"/>
</dbReference>
<dbReference type="SUPFAM" id="SSF53335">
    <property type="entry name" value="S-adenosyl-L-methionine-dependent methyltransferases"/>
    <property type="match status" value="1"/>
</dbReference>
<dbReference type="GO" id="GO:0003839">
    <property type="term" value="F:gamma-glutamylcyclotransferase activity"/>
    <property type="evidence" value="ECO:0007669"/>
    <property type="project" value="UniProtKB-EC"/>
</dbReference>
<gene>
    <name evidence="6" type="ORF">DID88_007633</name>
</gene>
<feature type="binding site" evidence="4">
    <location>
        <begin position="335"/>
        <end position="340"/>
    </location>
    <ligand>
        <name>substrate</name>
    </ligand>
</feature>
<proteinExistence type="predicted"/>
<protein>
    <recommendedName>
        <fullName evidence="1">gamma-glutamylcyclotransferase</fullName>
        <ecNumber evidence="1">4.3.2.9</ecNumber>
    </recommendedName>
</protein>
<dbReference type="PANTHER" id="PTHR12935:SF0">
    <property type="entry name" value="GAMMA-GLUTAMYLCYCLOTRANSFERASE"/>
    <property type="match status" value="1"/>
</dbReference>
<evidence type="ECO:0000256" key="1">
    <source>
        <dbReference type="ARBA" id="ARBA00012346"/>
    </source>
</evidence>
<feature type="transmembrane region" description="Helical" evidence="5">
    <location>
        <begin position="498"/>
        <end position="519"/>
    </location>
</feature>
<dbReference type="Gene3D" id="3.40.50.150">
    <property type="entry name" value="Vaccinia Virus protein VP39"/>
    <property type="match status" value="1"/>
</dbReference>
<keyword evidence="5" id="KW-1133">Transmembrane helix</keyword>
<organism evidence="6 7">
    <name type="scientific">Monilinia fructigena</name>
    <dbReference type="NCBI Taxonomy" id="38457"/>
    <lineage>
        <taxon>Eukaryota</taxon>
        <taxon>Fungi</taxon>
        <taxon>Dikarya</taxon>
        <taxon>Ascomycota</taxon>
        <taxon>Pezizomycotina</taxon>
        <taxon>Leotiomycetes</taxon>
        <taxon>Helotiales</taxon>
        <taxon>Sclerotiniaceae</taxon>
        <taxon>Monilinia</taxon>
    </lineage>
</organism>
<dbReference type="PANTHER" id="PTHR12935">
    <property type="entry name" value="GAMMA-GLUTAMYLCYCLOTRANSFERASE"/>
    <property type="match status" value="1"/>
</dbReference>
<comment type="caution">
    <text evidence="6">The sequence shown here is derived from an EMBL/GenBank/DDBJ whole genome shotgun (WGS) entry which is preliminary data.</text>
</comment>
<reference evidence="6 7" key="1">
    <citation type="submission" date="2018-06" db="EMBL/GenBank/DDBJ databases">
        <title>Genome Sequence of the Brown Rot Fungal Pathogen Monilinia fructigena.</title>
        <authorList>
            <person name="Landi L."/>
            <person name="De Miccolis Angelini R.M."/>
            <person name="Pollastro S."/>
            <person name="Abate D."/>
            <person name="Faretra F."/>
            <person name="Romanazzi G."/>
        </authorList>
    </citation>
    <scope>NUCLEOTIDE SEQUENCE [LARGE SCALE GENOMIC DNA]</scope>
    <source>
        <strain evidence="6 7">Mfrg269</strain>
    </source>
</reference>
<dbReference type="EMBL" id="QKRW01000005">
    <property type="protein sequence ID" value="RAL66851.1"/>
    <property type="molecule type" value="Genomic_DNA"/>
</dbReference>
<keyword evidence="7" id="KW-1185">Reference proteome</keyword>
<dbReference type="Pfam" id="PF13489">
    <property type="entry name" value="Methyltransf_23"/>
    <property type="match status" value="1"/>
</dbReference>
<name>A0A395J3F1_9HELO</name>
<feature type="active site" description="Proton acceptor" evidence="3">
    <location>
        <position position="396"/>
    </location>
</feature>
<evidence type="ECO:0000256" key="4">
    <source>
        <dbReference type="PIRSR" id="PIRSR617939-2"/>
    </source>
</evidence>
<evidence type="ECO:0000313" key="6">
    <source>
        <dbReference type="EMBL" id="RAL66851.1"/>
    </source>
</evidence>
<evidence type="ECO:0000313" key="7">
    <source>
        <dbReference type="Proteomes" id="UP000249056"/>
    </source>
</evidence>
<evidence type="ECO:0000256" key="5">
    <source>
        <dbReference type="SAM" id="Phobius"/>
    </source>
</evidence>
<dbReference type="Proteomes" id="UP000249056">
    <property type="component" value="Unassembled WGS sequence"/>
</dbReference>
<evidence type="ECO:0000256" key="2">
    <source>
        <dbReference type="ARBA" id="ARBA00023239"/>
    </source>
</evidence>
<dbReference type="EC" id="4.3.2.9" evidence="1"/>
<dbReference type="OrthoDB" id="2017317at2759"/>
<accession>A0A395J3F1</accession>
<evidence type="ECO:0000256" key="3">
    <source>
        <dbReference type="PIRSR" id="PIRSR617939-1"/>
    </source>
</evidence>
<keyword evidence="5" id="KW-0812">Transmembrane</keyword>
<dbReference type="InterPro" id="IPR029063">
    <property type="entry name" value="SAM-dependent_MTases_sf"/>
</dbReference>
<keyword evidence="5" id="KW-0472">Membrane</keyword>